<evidence type="ECO:0000313" key="1">
    <source>
        <dbReference type="EMBL" id="SEH05050.1"/>
    </source>
</evidence>
<reference evidence="1 2" key="1">
    <citation type="submission" date="2016-10" db="EMBL/GenBank/DDBJ databases">
        <authorList>
            <person name="de Groot N.N."/>
        </authorList>
    </citation>
    <scope>NUCLEOTIDE SEQUENCE [LARGE SCALE GENOMIC DNA]</scope>
    <source>
        <strain evidence="1">MBHS1</strain>
    </source>
</reference>
<gene>
    <name evidence="1" type="ORF">MBHS_00903</name>
</gene>
<dbReference type="EMBL" id="FMSV02000148">
    <property type="protein sequence ID" value="SEH05050.1"/>
    <property type="molecule type" value="Genomic_DNA"/>
</dbReference>
<sequence length="375" mass="44281">MGIALDDLVEQVKYFWPDGFDSSNTKMDVHYFLQEMVDLGILRETKHNYYALRTSNIITLIGTKEQIEENLYVKNRDVKKEFKPKISRILFTQNGREQRSPFPASIFYMIKDPKNKVLVLKGSLMSGLGHIEEFLRNRKEINLIIPENIISTKDLEVFFENIDKKRQKDKDDVVLINSQIPFGLEQVEYAKTKFLKKERLNALFLMDPDSVKRVIFRNDKSFERIENQGIKLINMPSWRRAIIEEWFQETGCINADIDEIMKTTSQWHGLIDKYHENIFQHPERWKELLSDFENDLYTDKKERLKQFGISSKEAIKILSELIGFNGFDKIEEYVDYQDICDKDSAFNFISYFLSLNVIDNNLKVDPVIQKLIVDE</sequence>
<organism evidence="1 2">
    <name type="scientific">Candidatus Venteria ishoeyi</name>
    <dbReference type="NCBI Taxonomy" id="1899563"/>
    <lineage>
        <taxon>Bacteria</taxon>
        <taxon>Pseudomonadati</taxon>
        <taxon>Pseudomonadota</taxon>
        <taxon>Gammaproteobacteria</taxon>
        <taxon>Thiotrichales</taxon>
        <taxon>Thiotrichaceae</taxon>
        <taxon>Venteria</taxon>
    </lineage>
</organism>
<accession>A0A1H6F4J5</accession>
<protein>
    <submittedName>
        <fullName evidence="1">Uncharacterized protein</fullName>
    </submittedName>
</protein>
<evidence type="ECO:0000313" key="2">
    <source>
        <dbReference type="Proteomes" id="UP000236724"/>
    </source>
</evidence>
<dbReference type="Proteomes" id="UP000236724">
    <property type="component" value="Unassembled WGS sequence"/>
</dbReference>
<name>A0A1H6F4J5_9GAMM</name>
<dbReference type="AlphaFoldDB" id="A0A1H6F4J5"/>
<keyword evidence="2" id="KW-1185">Reference proteome</keyword>
<proteinExistence type="predicted"/>